<evidence type="ECO:0000256" key="4">
    <source>
        <dbReference type="ARBA" id="ARBA00023163"/>
    </source>
</evidence>
<evidence type="ECO:0000313" key="8">
    <source>
        <dbReference type="Proteomes" id="UP000325902"/>
    </source>
</evidence>
<accession>A0A5N5DBS7</accession>
<dbReference type="Proteomes" id="UP000325902">
    <property type="component" value="Unassembled WGS sequence"/>
</dbReference>
<evidence type="ECO:0000256" key="1">
    <source>
        <dbReference type="ARBA" id="ARBA00022833"/>
    </source>
</evidence>
<sequence length="618" mass="67730">MADAPAGQSAQPLLLAGASSETVRDADAPQHCDGSNADTLVGRVQQSQGLDTLSAGTDQLQPVTEMQNNQSRQISRSHGTTKAHRVSYIVEVVYKADNGVTESLKVHYSIPASIVEPPASDRDRRVGQFVSMAEALIMPVGEVADELIRAFFEVIHPAYPVFDRKEFMRMYLCGESSPLVLQTIYLLGFTVGSESLVNAAGYNDRTTARKTHYLRAKALYDADYERDPILVVACLLLLGFWWAGYDEQKDTCYWVACSVIVAQSLKLHRCTSRSVRDHHTAAAFGQPCRIRDEDCDVEPLTEEDFTFDDDYDQGLIPAQQDFHVSYVIEMSKLAVILGDILTKEFSPRRPEPGRSDTEALVGRLSQWKSRLPHELRKEPLRGSLDASFWASMLHFSYQSIEVLSSAEAERDVRVRSAADSITRMAEDLLGNGTIKFAQIHLVPSLFGALSVHTIAICRRDHVRQQLAENKARQCLLALSELAKSWPVKIWIAEAFVDLMERLTGQVSSGGSIVSVSTKTASSCSNHLTQRATTPQAASAGNTTGASVVLEELDQPDLHTSGVLPQTAGTTAFSDPFWGGYADNNAFDIDFLLHTSLEPVLSAPFSGQDGTEGGNTLGL</sequence>
<dbReference type="GO" id="GO:0008270">
    <property type="term" value="F:zinc ion binding"/>
    <property type="evidence" value="ECO:0007669"/>
    <property type="project" value="InterPro"/>
</dbReference>
<gene>
    <name evidence="7" type="ORF">DBV05_g6185</name>
</gene>
<dbReference type="OrthoDB" id="4161332at2759"/>
<dbReference type="PANTHER" id="PTHR47171">
    <property type="entry name" value="FARA-RELATED"/>
    <property type="match status" value="1"/>
</dbReference>
<dbReference type="InterPro" id="IPR007219">
    <property type="entry name" value="XnlR_reg_dom"/>
</dbReference>
<keyword evidence="4" id="KW-0804">Transcription</keyword>
<proteinExistence type="predicted"/>
<dbReference type="AlphaFoldDB" id="A0A5N5DBS7"/>
<dbReference type="GO" id="GO:0006351">
    <property type="term" value="P:DNA-templated transcription"/>
    <property type="evidence" value="ECO:0007669"/>
    <property type="project" value="InterPro"/>
</dbReference>
<organism evidence="7 8">
    <name type="scientific">Lasiodiplodia theobromae</name>
    <dbReference type="NCBI Taxonomy" id="45133"/>
    <lineage>
        <taxon>Eukaryota</taxon>
        <taxon>Fungi</taxon>
        <taxon>Dikarya</taxon>
        <taxon>Ascomycota</taxon>
        <taxon>Pezizomycotina</taxon>
        <taxon>Dothideomycetes</taxon>
        <taxon>Dothideomycetes incertae sedis</taxon>
        <taxon>Botryosphaeriales</taxon>
        <taxon>Botryosphaeriaceae</taxon>
        <taxon>Lasiodiplodia</taxon>
    </lineage>
</organism>
<keyword evidence="1" id="KW-0862">Zinc</keyword>
<protein>
    <submittedName>
        <fullName evidence="7">Cutinase transcription factor 1 alpha</fullName>
    </submittedName>
</protein>
<keyword evidence="2" id="KW-0805">Transcription regulation</keyword>
<name>A0A5N5DBS7_9PEZI</name>
<feature type="domain" description="Xylanolytic transcriptional activator regulatory" evidence="6">
    <location>
        <begin position="149"/>
        <end position="274"/>
    </location>
</feature>
<keyword evidence="3" id="KW-0238">DNA-binding</keyword>
<evidence type="ECO:0000259" key="6">
    <source>
        <dbReference type="Pfam" id="PF04082"/>
    </source>
</evidence>
<dbReference type="PANTHER" id="PTHR47171:SF1">
    <property type="entry name" value="ZN(II)2CYS6 TRANSCRIPTION FACTOR (EUROFUNG)"/>
    <property type="match status" value="1"/>
</dbReference>
<keyword evidence="8" id="KW-1185">Reference proteome</keyword>
<dbReference type="GO" id="GO:0003677">
    <property type="term" value="F:DNA binding"/>
    <property type="evidence" value="ECO:0007669"/>
    <property type="project" value="UniProtKB-KW"/>
</dbReference>
<reference evidence="7 8" key="1">
    <citation type="journal article" date="2019" name="Sci. Rep.">
        <title>A multi-omics analysis of the grapevine pathogen Lasiodiplodia theobromae reveals that temperature affects the expression of virulence- and pathogenicity-related genes.</title>
        <authorList>
            <person name="Felix C."/>
            <person name="Meneses R."/>
            <person name="Goncalves M.F.M."/>
            <person name="Tilleman L."/>
            <person name="Duarte A.S."/>
            <person name="Jorrin-Novo J.V."/>
            <person name="Van de Peer Y."/>
            <person name="Deforce D."/>
            <person name="Van Nieuwerburgh F."/>
            <person name="Esteves A.C."/>
            <person name="Alves A."/>
        </authorList>
    </citation>
    <scope>NUCLEOTIDE SEQUENCE [LARGE SCALE GENOMIC DNA]</scope>
    <source>
        <strain evidence="7 8">LA-SOL3</strain>
    </source>
</reference>
<dbReference type="CDD" id="cd12148">
    <property type="entry name" value="fungal_TF_MHR"/>
    <property type="match status" value="1"/>
</dbReference>
<evidence type="ECO:0000256" key="3">
    <source>
        <dbReference type="ARBA" id="ARBA00023125"/>
    </source>
</evidence>
<dbReference type="Pfam" id="PF04082">
    <property type="entry name" value="Fungal_trans"/>
    <property type="match status" value="1"/>
</dbReference>
<dbReference type="EMBL" id="VCHE01000035">
    <property type="protein sequence ID" value="KAB2575248.1"/>
    <property type="molecule type" value="Genomic_DNA"/>
</dbReference>
<evidence type="ECO:0000256" key="5">
    <source>
        <dbReference type="ARBA" id="ARBA00023242"/>
    </source>
</evidence>
<comment type="caution">
    <text evidence="7">The sequence shown here is derived from an EMBL/GenBank/DDBJ whole genome shotgun (WGS) entry which is preliminary data.</text>
</comment>
<keyword evidence="5" id="KW-0539">Nucleus</keyword>
<evidence type="ECO:0000313" key="7">
    <source>
        <dbReference type="EMBL" id="KAB2575248.1"/>
    </source>
</evidence>
<evidence type="ECO:0000256" key="2">
    <source>
        <dbReference type="ARBA" id="ARBA00023015"/>
    </source>
</evidence>
<dbReference type="InterPro" id="IPR052073">
    <property type="entry name" value="Amide_Lactam_Regulators"/>
</dbReference>